<gene>
    <name evidence="1" type="ORF">SDC9_154000</name>
</gene>
<reference evidence="1" key="1">
    <citation type="submission" date="2019-08" db="EMBL/GenBank/DDBJ databases">
        <authorList>
            <person name="Kucharzyk K."/>
            <person name="Murdoch R.W."/>
            <person name="Higgins S."/>
            <person name="Loffler F."/>
        </authorList>
    </citation>
    <scope>NUCLEOTIDE SEQUENCE</scope>
</reference>
<dbReference type="EMBL" id="VSSQ01052688">
    <property type="protein sequence ID" value="MPN06744.1"/>
    <property type="molecule type" value="Genomic_DNA"/>
</dbReference>
<accession>A0A645F2D9</accession>
<dbReference type="AlphaFoldDB" id="A0A645F2D9"/>
<evidence type="ECO:0000313" key="1">
    <source>
        <dbReference type="EMBL" id="MPN06744.1"/>
    </source>
</evidence>
<organism evidence="1">
    <name type="scientific">bioreactor metagenome</name>
    <dbReference type="NCBI Taxonomy" id="1076179"/>
    <lineage>
        <taxon>unclassified sequences</taxon>
        <taxon>metagenomes</taxon>
        <taxon>ecological metagenomes</taxon>
    </lineage>
</organism>
<comment type="caution">
    <text evidence="1">The sequence shown here is derived from an EMBL/GenBank/DDBJ whole genome shotgun (WGS) entry which is preliminary data.</text>
</comment>
<name>A0A645F2D9_9ZZZZ</name>
<sequence length="138" mass="14792">MNIQNALSARGTVKEFTGAPVVFLQPGEMFIDLSLGHVPGIARVAFAQLDAVADLDFGSMLGRQMGEQAILRLLSPDITGMVNEIRNADVGDDFWPGGESLLAALLRERNIMVVPVFQTGSGPCVLKVITVTHDEIAE</sequence>
<protein>
    <submittedName>
        <fullName evidence="1">Uncharacterized protein</fullName>
    </submittedName>
</protein>
<proteinExistence type="predicted"/>